<dbReference type="HAMAP" id="MF_01486">
    <property type="entry name" value="RecC"/>
    <property type="match status" value="1"/>
</dbReference>
<evidence type="ECO:0000256" key="3">
    <source>
        <dbReference type="ARBA" id="ARBA00022763"/>
    </source>
</evidence>
<dbReference type="Pfam" id="PF17946">
    <property type="entry name" value="RecC_C"/>
    <property type="match status" value="1"/>
</dbReference>
<dbReference type="PANTHER" id="PTHR30591">
    <property type="entry name" value="RECBCD ENZYME SUBUNIT RECC"/>
    <property type="match status" value="1"/>
</dbReference>
<dbReference type="NCBIfam" id="TIGR01450">
    <property type="entry name" value="recC"/>
    <property type="match status" value="1"/>
</dbReference>
<dbReference type="InterPro" id="IPR013986">
    <property type="entry name" value="DExx_box_DNA_helicase_dom_sf"/>
</dbReference>
<dbReference type="InterPro" id="IPR027417">
    <property type="entry name" value="P-loop_NTPase"/>
</dbReference>
<keyword evidence="2 10" id="KW-0547">Nucleotide-binding</keyword>
<protein>
    <recommendedName>
        <fullName evidence="10">RecBCD enzyme subunit RecC</fullName>
    </recommendedName>
    <alternativeName>
        <fullName evidence="10">Exonuclease V subunit RecC</fullName>
        <shortName evidence="10">ExoV subunit RecC</shortName>
    </alternativeName>
    <alternativeName>
        <fullName evidence="10">Helicase/nuclease RecBCD subunit RecC</fullName>
    </alternativeName>
</protein>
<dbReference type="GO" id="GO:0003678">
    <property type="term" value="F:DNA helicase activity"/>
    <property type="evidence" value="ECO:0007669"/>
    <property type="project" value="UniProtKB-UniRule"/>
</dbReference>
<evidence type="ECO:0000313" key="12">
    <source>
        <dbReference type="EMBL" id="AMO56904.1"/>
    </source>
</evidence>
<evidence type="ECO:0000256" key="2">
    <source>
        <dbReference type="ARBA" id="ARBA00022741"/>
    </source>
</evidence>
<keyword evidence="7 10" id="KW-0067">ATP-binding</keyword>
<dbReference type="STRING" id="570277.EZMO1_2858"/>
<organism evidence="12 13">
    <name type="scientific">Endozoicomonas montiporae CL-33</name>
    <dbReference type="NCBI Taxonomy" id="570277"/>
    <lineage>
        <taxon>Bacteria</taxon>
        <taxon>Pseudomonadati</taxon>
        <taxon>Pseudomonadota</taxon>
        <taxon>Gammaproteobacteria</taxon>
        <taxon>Oceanospirillales</taxon>
        <taxon>Endozoicomonadaceae</taxon>
        <taxon>Endozoicomonas</taxon>
    </lineage>
</organism>
<evidence type="ECO:0000256" key="1">
    <source>
        <dbReference type="ARBA" id="ARBA00022722"/>
    </source>
</evidence>
<reference evidence="12 13" key="1">
    <citation type="journal article" date="2016" name="Front. Microbiol.">
        <title>Genomic Insight into the Host-Endosymbiont Relationship of Endozoicomonas montiporae CL-33(T) with its Coral Host.</title>
        <authorList>
            <person name="Ding J.-Y."/>
            <person name="Shiu J.-H."/>
            <person name="Chen W.-M."/>
            <person name="Chiang Y.-R."/>
            <person name="Tang S.-L."/>
        </authorList>
    </citation>
    <scope>NUCLEOTIDE SEQUENCE [LARGE SCALE GENOMIC DNA]</scope>
    <source>
        <strain evidence="12 13">CL-33</strain>
    </source>
</reference>
<keyword evidence="6 10" id="KW-0269">Exonuclease</keyword>
<keyword evidence="9 10" id="KW-0234">DNA repair</keyword>
<dbReference type="KEGG" id="emp:EZMO1_2858"/>
<evidence type="ECO:0000313" key="13">
    <source>
        <dbReference type="Proteomes" id="UP000071065"/>
    </source>
</evidence>
<dbReference type="InterPro" id="IPR041500">
    <property type="entry name" value="RecC_C"/>
</dbReference>
<dbReference type="GO" id="GO:0009338">
    <property type="term" value="C:exodeoxyribonuclease V complex"/>
    <property type="evidence" value="ECO:0007669"/>
    <property type="project" value="InterPro"/>
</dbReference>
<dbReference type="Proteomes" id="UP000071065">
    <property type="component" value="Chromosome"/>
</dbReference>
<dbReference type="InterPro" id="IPR006697">
    <property type="entry name" value="RecC"/>
</dbReference>
<comment type="miscellaneous">
    <text evidence="10">In the RecBCD complex, RecB has a slow 3'-5' helicase, an exonuclease activity and loads RecA onto ssDNA, RecD has a fast 5'-3' helicase activity, while RecC stimulates the ATPase and processivity of the RecB helicase and contributes to recognition of the Chi site.</text>
</comment>
<dbReference type="CDD" id="cd22353">
    <property type="entry name" value="RecC_C-like"/>
    <property type="match status" value="1"/>
</dbReference>
<dbReference type="SUPFAM" id="SSF52980">
    <property type="entry name" value="Restriction endonuclease-like"/>
    <property type="match status" value="1"/>
</dbReference>
<proteinExistence type="inferred from homology"/>
<evidence type="ECO:0000256" key="5">
    <source>
        <dbReference type="ARBA" id="ARBA00022806"/>
    </source>
</evidence>
<dbReference type="PIRSF" id="PIRSF000980">
    <property type="entry name" value="RecC"/>
    <property type="match status" value="1"/>
</dbReference>
<dbReference type="SUPFAM" id="SSF52540">
    <property type="entry name" value="P-loop containing nucleoside triphosphate hydrolases"/>
    <property type="match status" value="2"/>
</dbReference>
<keyword evidence="5 10" id="KW-0347">Helicase</keyword>
<evidence type="ECO:0000256" key="10">
    <source>
        <dbReference type="HAMAP-Rule" id="MF_01486"/>
    </source>
</evidence>
<dbReference type="Gene3D" id="1.10.10.990">
    <property type="match status" value="1"/>
</dbReference>
<dbReference type="Gene3D" id="3.40.50.10930">
    <property type="match status" value="1"/>
</dbReference>
<evidence type="ECO:0000256" key="6">
    <source>
        <dbReference type="ARBA" id="ARBA00022839"/>
    </source>
</evidence>
<name>A0A142BDS8_9GAMM</name>
<dbReference type="AlphaFoldDB" id="A0A142BDS8"/>
<comment type="subunit">
    <text evidence="10">Heterotrimer of RecB, RecC and RecD. All subunits contribute to DNA-binding.</text>
</comment>
<evidence type="ECO:0000256" key="7">
    <source>
        <dbReference type="ARBA" id="ARBA00022840"/>
    </source>
</evidence>
<evidence type="ECO:0000256" key="9">
    <source>
        <dbReference type="ARBA" id="ARBA00023204"/>
    </source>
</evidence>
<dbReference type="InterPro" id="IPR011335">
    <property type="entry name" value="Restrct_endonuc-II-like"/>
</dbReference>
<sequence>MLPFPAIQQKVVRNEVFTIYHSNQLDVLKDLLVELIRRDPLSNPLEDEQILVQSPGMAQWLRLALADGFGIAAATEFPLPASFLWKMFVQVLPDVPKRSTFNKEAMTWKIMTLLPEMIDQDSFADLRQYLSHDHDGVRLFQLSEKIADTFDQYLVYRPDWIAEWTEPSSTGNHPDSIAAEQPWQPELWRALVQKTEELGQNHWHRANMHHRFLEELYDGDHKNKLPKRLFVFGISALPPHFVETLKALGEQTDVHMLVCNPCRYYWGDEKDPKYLARMTAKQFAANQLVQSLPAVSNSQQNAFIHERLSLDNPNRSGNPLLGSMGKLGRDYLHQLHDLDAPEISAFVDGDHHCLLHSLQNDILELAEPSGKRSISPTDQSLMLHSCHSPLREVEVLHDQLLSLFEQNPNLTPRDVVVMLPDVDQYSPWIQAVFGGIGNQEPDDSRRIPFSISDRSARNEHPILSGLLHLLDLDNSRCTAPELLELLEIPALQRRFELSADDLDTLRRWVDETGIRWGLNPDHQAHFDLPRRSENSWLFGLRRLLLGYAMPEACGLYDNILPFEAVQGMSARLAGQLAEFVDHADHLAKTLRQERSIEEWTAYIHDINDRFFLADENDEYALKLVHEALEKLHEQLDDAAYSQPLTRPVLLSYLGDRLSSQRSSQRFLAGQVNFCTLMPMRSIPFKVVCLLGLNDGAYPRSIAPTGFDLIAKHTRRGDRSRREDDRYLFLEALLSAREKLYISYVGRSIKDNTERVPSVLVTELMDYIDQNYWIDDLGIKEHLLTEQTLQPFSPDNFTSDNHNSRFSSQFSYRFNYRFSYAREWLPVARRDDIESHAFIGSPLPEQHDKQDVLELSELLRFYRNPCKSFCNRRLKVFFEDDDDTLEDTEPFMIDGLDAYQLKLQMLDDLLEKDHTDDVRKTLKAIGRLPHGAFGDLLLEEHEKSLTGLSEQVKSRTANINDNKNANEESVEINLNFGNIQLTGWLKSIYNNSLIRYRPAKVKGKDRMLSWIEHLCLCACSDQPAITHLLSLEKPLMFHVVEQEDAVELLHELVRYYQQGQNEPLAFFPETAWSWLSADEDKAEAAARSAYEGGYTHQGERRDTYMNRCYPTLEAAYDDMTQLAQTFMQPMLAYLEEVK</sequence>
<comment type="function">
    <text evidence="10">A helicase/nuclease that prepares dsDNA breaks (DSB) for recombinational DNA repair. Binds to DSBs and unwinds DNA via a highly rapid and processive ATP-dependent bidirectional helicase activity. Unwinds dsDNA until it encounters a Chi (crossover hotspot instigator) sequence from the 3' direction. Cuts ssDNA a few nucleotides 3' to the Chi site. The properties and activities of the enzyme are changed at Chi. The Chi-altered holoenzyme produces a long 3'-ssDNA overhang and facilitates RecA-binding to the ssDNA for homologous DNA recombination and repair. Holoenzyme degrades any linearized DNA that is unable to undergo homologous recombination. In the holoenzyme this subunit recognizes the wild-type Chi sequence, and when added to isolated RecB increases its ATP-dependent helicase processivity.</text>
</comment>
<dbReference type="GO" id="GO:0008854">
    <property type="term" value="F:exodeoxyribonuclease V activity"/>
    <property type="evidence" value="ECO:0007669"/>
    <property type="project" value="InterPro"/>
</dbReference>
<dbReference type="GO" id="GO:0003677">
    <property type="term" value="F:DNA binding"/>
    <property type="evidence" value="ECO:0007669"/>
    <property type="project" value="UniProtKB-UniRule"/>
</dbReference>
<comment type="similarity">
    <text evidence="10">Belongs to the RecC family.</text>
</comment>
<evidence type="ECO:0000256" key="8">
    <source>
        <dbReference type="ARBA" id="ARBA00023125"/>
    </source>
</evidence>
<accession>A0A142BDS8</accession>
<dbReference type="GO" id="GO:0005524">
    <property type="term" value="F:ATP binding"/>
    <property type="evidence" value="ECO:0007669"/>
    <property type="project" value="UniProtKB-UniRule"/>
</dbReference>
<dbReference type="Gene3D" id="1.10.10.160">
    <property type="match status" value="1"/>
</dbReference>
<keyword evidence="3 10" id="KW-0227">DNA damage</keyword>
<dbReference type="Pfam" id="PF04257">
    <property type="entry name" value="Exonuc_V_gamma"/>
    <property type="match status" value="1"/>
</dbReference>
<evidence type="ECO:0000259" key="11">
    <source>
        <dbReference type="Pfam" id="PF17946"/>
    </source>
</evidence>
<dbReference type="EMBL" id="CP013251">
    <property type="protein sequence ID" value="AMO56904.1"/>
    <property type="molecule type" value="Genomic_DNA"/>
</dbReference>
<gene>
    <name evidence="10 12" type="primary">recC</name>
    <name evidence="12" type="ORF">EZMO1_2858</name>
</gene>
<keyword evidence="8 10" id="KW-0238">DNA-binding</keyword>
<keyword evidence="4 10" id="KW-0378">Hydrolase</keyword>
<dbReference type="PATRIC" id="fig|570277.3.peg.3088"/>
<dbReference type="GO" id="GO:0000724">
    <property type="term" value="P:double-strand break repair via homologous recombination"/>
    <property type="evidence" value="ECO:0007669"/>
    <property type="project" value="UniProtKB-UniRule"/>
</dbReference>
<keyword evidence="1 10" id="KW-0540">Nuclease</keyword>
<dbReference type="PANTHER" id="PTHR30591:SF1">
    <property type="entry name" value="RECBCD ENZYME SUBUNIT RECC"/>
    <property type="match status" value="1"/>
</dbReference>
<dbReference type="Gene3D" id="3.40.50.300">
    <property type="entry name" value="P-loop containing nucleotide triphosphate hydrolases"/>
    <property type="match status" value="2"/>
</dbReference>
<evidence type="ECO:0000256" key="4">
    <source>
        <dbReference type="ARBA" id="ARBA00022801"/>
    </source>
</evidence>
<feature type="domain" description="RecC C-terminal" evidence="11">
    <location>
        <begin position="850"/>
        <end position="1077"/>
    </location>
</feature>